<evidence type="ECO:0000313" key="3">
    <source>
        <dbReference type="Proteomes" id="UP000789570"/>
    </source>
</evidence>
<proteinExistence type="predicted"/>
<protein>
    <submittedName>
        <fullName evidence="2">8400_t:CDS:1</fullName>
    </submittedName>
</protein>
<evidence type="ECO:0000313" key="2">
    <source>
        <dbReference type="EMBL" id="CAG8585085.1"/>
    </source>
</evidence>
<keyword evidence="3" id="KW-1185">Reference proteome</keyword>
<feature type="region of interest" description="Disordered" evidence="1">
    <location>
        <begin position="1"/>
        <end position="49"/>
    </location>
</feature>
<gene>
    <name evidence="2" type="ORF">FCALED_LOCUS7797</name>
</gene>
<dbReference type="AlphaFoldDB" id="A0A9N9C0T6"/>
<sequence>LRGLGSYDSESKGHSSHSDRLGGYSNHGNNRPRGHGSHGGSRPRGCGSHESLSFHHVNKEVHEKILELFKDGHSSISVMYTYKDTLYLNVIYKQEFLLLLTNWIINSDYNYIAKLFQNYHEMALSDHNSISIFKHLVKM</sequence>
<reference evidence="2" key="1">
    <citation type="submission" date="2021-06" db="EMBL/GenBank/DDBJ databases">
        <authorList>
            <person name="Kallberg Y."/>
            <person name="Tangrot J."/>
            <person name="Rosling A."/>
        </authorList>
    </citation>
    <scope>NUCLEOTIDE SEQUENCE</scope>
    <source>
        <strain evidence="2">UK204</strain>
    </source>
</reference>
<feature type="non-terminal residue" evidence="2">
    <location>
        <position position="1"/>
    </location>
</feature>
<comment type="caution">
    <text evidence="2">The sequence shown here is derived from an EMBL/GenBank/DDBJ whole genome shotgun (WGS) entry which is preliminary data.</text>
</comment>
<evidence type="ECO:0000256" key="1">
    <source>
        <dbReference type="SAM" id="MobiDB-lite"/>
    </source>
</evidence>
<dbReference type="Proteomes" id="UP000789570">
    <property type="component" value="Unassembled WGS sequence"/>
</dbReference>
<accession>A0A9N9C0T6</accession>
<name>A0A9N9C0T6_9GLOM</name>
<dbReference type="OrthoDB" id="2383268at2759"/>
<dbReference type="EMBL" id="CAJVPQ010002141">
    <property type="protein sequence ID" value="CAG8585085.1"/>
    <property type="molecule type" value="Genomic_DNA"/>
</dbReference>
<organism evidence="2 3">
    <name type="scientific">Funneliformis caledonium</name>
    <dbReference type="NCBI Taxonomy" id="1117310"/>
    <lineage>
        <taxon>Eukaryota</taxon>
        <taxon>Fungi</taxon>
        <taxon>Fungi incertae sedis</taxon>
        <taxon>Mucoromycota</taxon>
        <taxon>Glomeromycotina</taxon>
        <taxon>Glomeromycetes</taxon>
        <taxon>Glomerales</taxon>
        <taxon>Glomeraceae</taxon>
        <taxon>Funneliformis</taxon>
    </lineage>
</organism>
<feature type="compositionally biased region" description="Basic and acidic residues" evidence="1">
    <location>
        <begin position="9"/>
        <end position="20"/>
    </location>
</feature>